<evidence type="ECO:0000256" key="1">
    <source>
        <dbReference type="SAM" id="Phobius"/>
    </source>
</evidence>
<evidence type="ECO:0000313" key="4">
    <source>
        <dbReference type="Proteomes" id="UP000187608"/>
    </source>
</evidence>
<organism evidence="3 4">
    <name type="scientific">Salimicrobium flavidum</name>
    <dbReference type="NCBI Taxonomy" id="570947"/>
    <lineage>
        <taxon>Bacteria</taxon>
        <taxon>Bacillati</taxon>
        <taxon>Bacillota</taxon>
        <taxon>Bacilli</taxon>
        <taxon>Bacillales</taxon>
        <taxon>Bacillaceae</taxon>
        <taxon>Salimicrobium</taxon>
    </lineage>
</organism>
<dbReference type="InterPro" id="IPR025424">
    <property type="entry name" value="YrhK_domain"/>
</dbReference>
<feature type="domain" description="YrhK" evidence="2">
    <location>
        <begin position="31"/>
        <end position="86"/>
    </location>
</feature>
<dbReference type="RefSeq" id="WP_076557061.1">
    <property type="nucleotide sequence ID" value="NZ_FTOC01000002.1"/>
</dbReference>
<dbReference type="AlphaFoldDB" id="A0A1N7IT81"/>
<feature type="transmembrane region" description="Helical" evidence="1">
    <location>
        <begin position="34"/>
        <end position="56"/>
    </location>
</feature>
<proteinExistence type="predicted"/>
<keyword evidence="1" id="KW-0472">Membrane</keyword>
<dbReference type="Proteomes" id="UP000187608">
    <property type="component" value="Unassembled WGS sequence"/>
</dbReference>
<name>A0A1N7IT81_9BACI</name>
<accession>A0A1N7IT81</accession>
<dbReference type="OrthoDB" id="2135402at2"/>
<keyword evidence="4" id="KW-1185">Reference proteome</keyword>
<sequence>MSEDHTSIQHQSREEYVENKMKNHSQFYSNFYKVLYTVNDFTSGLWFFIGSILFYFSEPMKTWGVTLFVLGSIQFMVRPTIRLVHEAHARKHYGKQYDKST</sequence>
<keyword evidence="1" id="KW-0812">Transmembrane</keyword>
<gene>
    <name evidence="3" type="ORF">SAMN05421687_102150</name>
</gene>
<dbReference type="STRING" id="570947.SAMN05421687_102150"/>
<dbReference type="EMBL" id="FTOC01000002">
    <property type="protein sequence ID" value="SIS40216.1"/>
    <property type="molecule type" value="Genomic_DNA"/>
</dbReference>
<evidence type="ECO:0000259" key="2">
    <source>
        <dbReference type="Pfam" id="PF14145"/>
    </source>
</evidence>
<keyword evidence="1" id="KW-1133">Transmembrane helix</keyword>
<evidence type="ECO:0000313" key="3">
    <source>
        <dbReference type="EMBL" id="SIS40216.1"/>
    </source>
</evidence>
<dbReference type="Pfam" id="PF14145">
    <property type="entry name" value="YrhK"/>
    <property type="match status" value="1"/>
</dbReference>
<protein>
    <submittedName>
        <fullName evidence="3">YrhK-like protein</fullName>
    </submittedName>
</protein>
<reference evidence="4" key="1">
    <citation type="submission" date="2017-01" db="EMBL/GenBank/DDBJ databases">
        <authorList>
            <person name="Varghese N."/>
            <person name="Submissions S."/>
        </authorList>
    </citation>
    <scope>NUCLEOTIDE SEQUENCE [LARGE SCALE GENOMIC DNA]</scope>
    <source>
        <strain evidence="4">DSM 23127</strain>
    </source>
</reference>